<dbReference type="AlphaFoldDB" id="A0A855SFK6"/>
<protein>
    <submittedName>
        <fullName evidence="2">Uncharacterized protein</fullName>
    </submittedName>
</protein>
<evidence type="ECO:0000313" key="3">
    <source>
        <dbReference type="Proteomes" id="UP000241440"/>
    </source>
</evidence>
<reference evidence="2 3" key="1">
    <citation type="submission" date="2018-01" db="EMBL/GenBank/DDBJ databases">
        <title>Whole genome sequencing of Histamine producing bacteria.</title>
        <authorList>
            <person name="Butler K."/>
        </authorList>
    </citation>
    <scope>NUCLEOTIDE SEQUENCE [LARGE SCALE GENOMIC DNA]</scope>
    <source>
        <strain evidence="2 3">A2-1</strain>
    </source>
</reference>
<feature type="transmembrane region" description="Helical" evidence="1">
    <location>
        <begin position="66"/>
        <end position="84"/>
    </location>
</feature>
<keyword evidence="1" id="KW-1133">Transmembrane helix</keyword>
<gene>
    <name evidence="2" type="ORF">C0W41_06275</name>
</gene>
<feature type="transmembrane region" description="Helical" evidence="1">
    <location>
        <begin position="37"/>
        <end position="60"/>
    </location>
</feature>
<keyword evidence="1" id="KW-0812">Transmembrane</keyword>
<evidence type="ECO:0000313" key="2">
    <source>
        <dbReference type="EMBL" id="PSX08689.1"/>
    </source>
</evidence>
<sequence length="138" mass="16214">MGRLRLKSELQTLICVLYFYNATNSFKYEEPVHISRSAIFVVALAGVFILSGIFKIPGIWGYVEHFEYVTVVTCIFYFLSYLYTKSVCENEEVKVRAQKFIESIEPEKRRETMFFISFIYYFVALIPIFLVTILDIIL</sequence>
<proteinExistence type="predicted"/>
<name>A0A855SFK6_PHOAN</name>
<keyword evidence="1" id="KW-0472">Membrane</keyword>
<comment type="caution">
    <text evidence="2">The sequence shown here is derived from an EMBL/GenBank/DDBJ whole genome shotgun (WGS) entry which is preliminary data.</text>
</comment>
<evidence type="ECO:0000256" key="1">
    <source>
        <dbReference type="SAM" id="Phobius"/>
    </source>
</evidence>
<dbReference type="Proteomes" id="UP000241440">
    <property type="component" value="Unassembled WGS sequence"/>
</dbReference>
<feature type="transmembrane region" description="Helical" evidence="1">
    <location>
        <begin position="118"/>
        <end position="137"/>
    </location>
</feature>
<accession>A0A855SFK6</accession>
<organism evidence="2 3">
    <name type="scientific">Photobacterium angustum</name>
    <dbReference type="NCBI Taxonomy" id="661"/>
    <lineage>
        <taxon>Bacteria</taxon>
        <taxon>Pseudomonadati</taxon>
        <taxon>Pseudomonadota</taxon>
        <taxon>Gammaproteobacteria</taxon>
        <taxon>Vibrionales</taxon>
        <taxon>Vibrionaceae</taxon>
        <taxon>Photobacterium</taxon>
    </lineage>
</organism>
<dbReference type="EMBL" id="PYOY01000002">
    <property type="protein sequence ID" value="PSX08689.1"/>
    <property type="molecule type" value="Genomic_DNA"/>
</dbReference>